<comment type="caution">
    <text evidence="2">The sequence shown here is derived from an EMBL/GenBank/DDBJ whole genome shotgun (WGS) entry which is preliminary data.</text>
</comment>
<organism evidence="2 3">
    <name type="scientific">Talaromyces proteolyticus</name>
    <dbReference type="NCBI Taxonomy" id="1131652"/>
    <lineage>
        <taxon>Eukaryota</taxon>
        <taxon>Fungi</taxon>
        <taxon>Dikarya</taxon>
        <taxon>Ascomycota</taxon>
        <taxon>Pezizomycotina</taxon>
        <taxon>Eurotiomycetes</taxon>
        <taxon>Eurotiomycetidae</taxon>
        <taxon>Eurotiales</taxon>
        <taxon>Trichocomaceae</taxon>
        <taxon>Talaromyces</taxon>
        <taxon>Talaromyces sect. Bacilispori</taxon>
    </lineage>
</organism>
<evidence type="ECO:0000313" key="3">
    <source>
        <dbReference type="Proteomes" id="UP001201262"/>
    </source>
</evidence>
<feature type="region of interest" description="Disordered" evidence="1">
    <location>
        <begin position="49"/>
        <end position="77"/>
    </location>
</feature>
<gene>
    <name evidence="2" type="ORF">BGW36DRAFT_285236</name>
</gene>
<proteinExistence type="predicted"/>
<dbReference type="AlphaFoldDB" id="A0AAD4Q1W0"/>
<sequence>MAYLPTDAFQCFTYISENVPSWITRVTELTAHTAKKHAEFSEEYKKLALTQQPQRPRKNSSFHSIRPGSELRADRALSGDEDAASAISSEGAGVLPRQQLIIYYDGHTQKELEQVGRDIGAARNSLRKGKMSPAIARGRCREPYVDLTSPRNCFSSWSPEALHSPQLANYNSIRVQAQPPRSTQKEDSFDFTDRHLASVQSLCETAAHRFIRCGNCSAQLKTILAKFDLVLGMAKNEVDRLNAEKQVDPGDETAELELISLAVLKPVDVAEDGMAPDPGSAAIEVDDSLSDSSVSIDITAFRSSRFRT</sequence>
<accession>A0AAD4Q1W0</accession>
<dbReference type="GeneID" id="70240590"/>
<dbReference type="Proteomes" id="UP001201262">
    <property type="component" value="Unassembled WGS sequence"/>
</dbReference>
<name>A0AAD4Q1W0_9EURO</name>
<evidence type="ECO:0000313" key="2">
    <source>
        <dbReference type="EMBL" id="KAH8706060.1"/>
    </source>
</evidence>
<dbReference type="EMBL" id="JAJTJA010000001">
    <property type="protein sequence ID" value="KAH8706060.1"/>
    <property type="molecule type" value="Genomic_DNA"/>
</dbReference>
<evidence type="ECO:0000256" key="1">
    <source>
        <dbReference type="SAM" id="MobiDB-lite"/>
    </source>
</evidence>
<protein>
    <submittedName>
        <fullName evidence="2">Uncharacterized protein</fullName>
    </submittedName>
</protein>
<keyword evidence="3" id="KW-1185">Reference proteome</keyword>
<dbReference type="RefSeq" id="XP_046078681.1">
    <property type="nucleotide sequence ID" value="XM_046210303.1"/>
</dbReference>
<reference evidence="2" key="1">
    <citation type="submission" date="2021-12" db="EMBL/GenBank/DDBJ databases">
        <title>Convergent genome expansion in fungi linked to evolution of root-endophyte symbiosis.</title>
        <authorList>
            <consortium name="DOE Joint Genome Institute"/>
            <person name="Ke Y.-H."/>
            <person name="Bonito G."/>
            <person name="Liao H.-L."/>
            <person name="Looney B."/>
            <person name="Rojas-Flechas A."/>
            <person name="Nash J."/>
            <person name="Hameed K."/>
            <person name="Schadt C."/>
            <person name="Martin F."/>
            <person name="Crous P.W."/>
            <person name="Miettinen O."/>
            <person name="Magnuson J.K."/>
            <person name="Labbe J."/>
            <person name="Jacobson D."/>
            <person name="Doktycz M.J."/>
            <person name="Veneault-Fourrey C."/>
            <person name="Kuo A."/>
            <person name="Mondo S."/>
            <person name="Calhoun S."/>
            <person name="Riley R."/>
            <person name="Ohm R."/>
            <person name="LaButti K."/>
            <person name="Andreopoulos B."/>
            <person name="Pangilinan J."/>
            <person name="Nolan M."/>
            <person name="Tritt A."/>
            <person name="Clum A."/>
            <person name="Lipzen A."/>
            <person name="Daum C."/>
            <person name="Barry K."/>
            <person name="Grigoriev I.V."/>
            <person name="Vilgalys R."/>
        </authorList>
    </citation>
    <scope>NUCLEOTIDE SEQUENCE</scope>
    <source>
        <strain evidence="2">PMI_201</strain>
    </source>
</reference>